<evidence type="ECO:0000256" key="1">
    <source>
        <dbReference type="ARBA" id="ARBA00022801"/>
    </source>
</evidence>
<reference evidence="3 4" key="1">
    <citation type="submission" date="2022-10" db="EMBL/GenBank/DDBJ databases">
        <title>Draft genome assembly of moderately radiation resistant bacterium Metabacillus halosaccharovorans.</title>
        <authorList>
            <person name="Pal S."/>
            <person name="Gopinathan A."/>
        </authorList>
    </citation>
    <scope>NUCLEOTIDE SEQUENCE [LARGE SCALE GENOMIC DNA]</scope>
    <source>
        <strain evidence="3 4">VITHBRA001</strain>
    </source>
</reference>
<dbReference type="SUPFAM" id="SSF53187">
    <property type="entry name" value="Zn-dependent exopeptidases"/>
    <property type="match status" value="1"/>
</dbReference>
<dbReference type="Gene3D" id="3.40.630.40">
    <property type="entry name" value="Zn-dependent exopeptidases"/>
    <property type="match status" value="1"/>
</dbReference>
<dbReference type="Pfam" id="PF05036">
    <property type="entry name" value="SPOR"/>
    <property type="match status" value="1"/>
</dbReference>
<dbReference type="RefSeq" id="WP_264144299.1">
    <property type="nucleotide sequence ID" value="NZ_JAOYEY010000048.1"/>
</dbReference>
<protein>
    <submittedName>
        <fullName evidence="3">N-acetylmuramoyl-L-alanine amidase</fullName>
    </submittedName>
</protein>
<dbReference type="EMBL" id="JAOYEY010000048">
    <property type="protein sequence ID" value="MCV9888117.1"/>
    <property type="molecule type" value="Genomic_DNA"/>
</dbReference>
<dbReference type="PANTHER" id="PTHR30404:SF0">
    <property type="entry name" value="N-ACETYLMURAMOYL-L-ALANINE AMIDASE AMIC"/>
    <property type="match status" value="1"/>
</dbReference>
<dbReference type="InterPro" id="IPR050695">
    <property type="entry name" value="N-acetylmuramoyl_amidase_3"/>
</dbReference>
<evidence type="ECO:0000313" key="4">
    <source>
        <dbReference type="Proteomes" id="UP001526147"/>
    </source>
</evidence>
<dbReference type="SUPFAM" id="SSF110997">
    <property type="entry name" value="Sporulation related repeat"/>
    <property type="match status" value="1"/>
</dbReference>
<dbReference type="Proteomes" id="UP001526147">
    <property type="component" value="Unassembled WGS sequence"/>
</dbReference>
<dbReference type="SMART" id="SM00646">
    <property type="entry name" value="Ami_3"/>
    <property type="match status" value="1"/>
</dbReference>
<evidence type="ECO:0000259" key="2">
    <source>
        <dbReference type="PROSITE" id="PS51724"/>
    </source>
</evidence>
<evidence type="ECO:0000313" key="3">
    <source>
        <dbReference type="EMBL" id="MCV9888117.1"/>
    </source>
</evidence>
<keyword evidence="4" id="KW-1185">Reference proteome</keyword>
<accession>A0ABT3DND1</accession>
<dbReference type="Gene3D" id="3.30.70.1070">
    <property type="entry name" value="Sporulation related repeat"/>
    <property type="match status" value="1"/>
</dbReference>
<organism evidence="3 4">
    <name type="scientific">Metabacillus halosaccharovorans</name>
    <dbReference type="NCBI Taxonomy" id="930124"/>
    <lineage>
        <taxon>Bacteria</taxon>
        <taxon>Bacillati</taxon>
        <taxon>Bacillota</taxon>
        <taxon>Bacilli</taxon>
        <taxon>Bacillales</taxon>
        <taxon>Bacillaceae</taxon>
        <taxon>Metabacillus</taxon>
    </lineage>
</organism>
<dbReference type="CDD" id="cd02696">
    <property type="entry name" value="MurNAc-LAA"/>
    <property type="match status" value="1"/>
</dbReference>
<dbReference type="PROSITE" id="PS51724">
    <property type="entry name" value="SPOR"/>
    <property type="match status" value="1"/>
</dbReference>
<keyword evidence="1" id="KW-0378">Hydrolase</keyword>
<dbReference type="PANTHER" id="PTHR30404">
    <property type="entry name" value="N-ACETYLMURAMOYL-L-ALANINE AMIDASE"/>
    <property type="match status" value="1"/>
</dbReference>
<feature type="domain" description="SPOR" evidence="2">
    <location>
        <begin position="189"/>
        <end position="226"/>
    </location>
</feature>
<dbReference type="Pfam" id="PF01520">
    <property type="entry name" value="Amidase_3"/>
    <property type="match status" value="1"/>
</dbReference>
<dbReference type="InterPro" id="IPR007730">
    <property type="entry name" value="SPOR-like_dom"/>
</dbReference>
<dbReference type="InterPro" id="IPR036680">
    <property type="entry name" value="SPOR-like_sf"/>
</dbReference>
<sequence>MKIAIDAGHGYETPGKRSVDGLKEYEFNRAVAGEMKKLLEKYEGVTVLFTHSDQRDVPLNERTTKANKEKVDVFISIHANAHGNGNQWTSAEGIETYVYTTKPKTATRLAQMVQNELISSTKRKDRGVKTANFHVLKATSMTAILCECGFMTNKEEAALLQTSSYRLTCSKAIVDAIVKYYQLTKIKKTISSSLYKVQVGAFSNKQNAEALAKELKAKGYDTFIVK</sequence>
<gene>
    <name evidence="3" type="ORF">OIH86_20945</name>
</gene>
<name>A0ABT3DND1_9BACI</name>
<comment type="caution">
    <text evidence="3">The sequence shown here is derived from an EMBL/GenBank/DDBJ whole genome shotgun (WGS) entry which is preliminary data.</text>
</comment>
<proteinExistence type="predicted"/>
<dbReference type="InterPro" id="IPR002508">
    <property type="entry name" value="MurNAc-LAA_cat"/>
</dbReference>